<evidence type="ECO:0000256" key="1">
    <source>
        <dbReference type="SAM" id="MobiDB-lite"/>
    </source>
</evidence>
<organism evidence="2 3">
    <name type="scientific">Rhodococcus jostii (strain RHA1)</name>
    <dbReference type="NCBI Taxonomy" id="101510"/>
    <lineage>
        <taxon>Bacteria</taxon>
        <taxon>Bacillati</taxon>
        <taxon>Actinomycetota</taxon>
        <taxon>Actinomycetes</taxon>
        <taxon>Mycobacteriales</taxon>
        <taxon>Nocardiaceae</taxon>
        <taxon>Rhodococcus</taxon>
    </lineage>
</organism>
<dbReference type="KEGG" id="rha:RHA1_ro10261"/>
<dbReference type="HOGENOM" id="CLU_2024944_0_0_11"/>
<feature type="compositionally biased region" description="Polar residues" evidence="1">
    <location>
        <begin position="78"/>
        <end position="89"/>
    </location>
</feature>
<keyword evidence="2" id="KW-0614">Plasmid</keyword>
<sequence>MQVQRLNELLLSAKRSPRARGVQRRPSGRDKTRRSFRRSSAGLEASVEDADEPVGQPPQNRTVIKTAVAQFAVVSAGTGKSATPRTPVSSAHRRADRPRPNRPTTTFFLPEAEVIGLVPAWS</sequence>
<reference evidence="3" key="1">
    <citation type="journal article" date="2006" name="Proc. Natl. Acad. Sci. U.S.A.">
        <title>The complete genome of Rhodococcus sp. RHA1 provides insights into a catabolic powerhouse.</title>
        <authorList>
            <person name="McLeod M.P."/>
            <person name="Warren R.L."/>
            <person name="Hsiao W.W.L."/>
            <person name="Araki N."/>
            <person name="Myhre M."/>
            <person name="Fernandes C."/>
            <person name="Miyazawa D."/>
            <person name="Wong W."/>
            <person name="Lillquist A.L."/>
            <person name="Wang D."/>
            <person name="Dosanjh M."/>
            <person name="Hara H."/>
            <person name="Petrescu A."/>
            <person name="Morin R.D."/>
            <person name="Yang G."/>
            <person name="Stott J.M."/>
            <person name="Schein J.E."/>
            <person name="Shin H."/>
            <person name="Smailus D."/>
            <person name="Siddiqui A.S."/>
            <person name="Marra M.A."/>
            <person name="Jones S.J.M."/>
            <person name="Holt R."/>
            <person name="Brinkman F.S.L."/>
            <person name="Miyauchi K."/>
            <person name="Fukuda M."/>
            <person name="Davies J.E."/>
            <person name="Mohn W.W."/>
            <person name="Eltis L.D."/>
        </authorList>
    </citation>
    <scope>NUCLEOTIDE SEQUENCE [LARGE SCALE GENOMIC DNA]</scope>
    <source>
        <strain evidence="3">RHA1</strain>
    </source>
</reference>
<name>Q0RW82_RHOJR</name>
<dbReference type="Proteomes" id="UP000008710">
    <property type="component" value="Plasmid pRHL2"/>
</dbReference>
<gene>
    <name evidence="2" type="ordered locus">RHA1_ro10261</name>
</gene>
<evidence type="ECO:0000313" key="3">
    <source>
        <dbReference type="Proteomes" id="UP000008710"/>
    </source>
</evidence>
<dbReference type="AlphaFoldDB" id="Q0RW82"/>
<proteinExistence type="predicted"/>
<feature type="region of interest" description="Disordered" evidence="1">
    <location>
        <begin position="76"/>
        <end position="105"/>
    </location>
</feature>
<dbReference type="EMBL" id="CP000433">
    <property type="protein sequence ID" value="ABH00454.1"/>
    <property type="molecule type" value="Genomic_DNA"/>
</dbReference>
<evidence type="ECO:0000313" key="2">
    <source>
        <dbReference type="EMBL" id="ABH00454.1"/>
    </source>
</evidence>
<geneLocation type="plasmid" evidence="2 3">
    <name>pRHL2</name>
</geneLocation>
<accession>Q0RW82</accession>
<feature type="region of interest" description="Disordered" evidence="1">
    <location>
        <begin position="1"/>
        <end position="59"/>
    </location>
</feature>
<protein>
    <submittedName>
        <fullName evidence="2">Uncharacterized protein</fullName>
    </submittedName>
</protein>